<dbReference type="GO" id="GO:0008168">
    <property type="term" value="F:methyltransferase activity"/>
    <property type="evidence" value="ECO:0007669"/>
    <property type="project" value="UniProtKB-KW"/>
</dbReference>
<dbReference type="Gene3D" id="3.20.20.210">
    <property type="match status" value="1"/>
</dbReference>
<dbReference type="Proteomes" id="UP000215086">
    <property type="component" value="Chromosome"/>
</dbReference>
<dbReference type="CDD" id="cd03465">
    <property type="entry name" value="URO-D_like"/>
    <property type="match status" value="1"/>
</dbReference>
<sequence>MEVESMNGYERVMAMIEGREVDHLPLMPITMMFAADQIGVPYGQYVRDYRILVEAQLRTAEKYGFDYVSCISDPAREAADCGAIVQYFEDQPPALVEDKALLADKSKLKDLKVPDPYGGGRMEDRVRAAELFRKKVGGELLIEGWIEGPCAEAADLRGINTLMLDFYDDPVFVRDLFDFILEMELAFARAQIEAGVDIIGIGDAAASLIGPRFYNEFVWPYEKKMVDAIHEMGCKVRLHICGNTNKILEGMGRLGCDIVDLDFLVPMRTGREAMGPDQVLLGNIDPVKVLRNGTPELVQEKLAECHQAAGSRYIVGAGCEVPRGTPDENLFAMRDYAWGHVAVPSS</sequence>
<dbReference type="KEGG" id="ttf:THTE_3705"/>
<keyword evidence="2" id="KW-0808">Transferase</keyword>
<dbReference type="GO" id="GO:0032259">
    <property type="term" value="P:methylation"/>
    <property type="evidence" value="ECO:0007669"/>
    <property type="project" value="UniProtKB-KW"/>
</dbReference>
<dbReference type="InterPro" id="IPR038071">
    <property type="entry name" value="UROD/MetE-like_sf"/>
</dbReference>
<keyword evidence="2" id="KW-0489">Methyltransferase</keyword>
<evidence type="ECO:0000313" key="2">
    <source>
        <dbReference type="EMBL" id="ASV76306.1"/>
    </source>
</evidence>
<dbReference type="InterPro" id="IPR052024">
    <property type="entry name" value="Methanogen_methyltrans"/>
</dbReference>
<dbReference type="PANTHER" id="PTHR47099:SF1">
    <property type="entry name" value="METHYLCOBAMIDE:COM METHYLTRANSFERASE MTBA"/>
    <property type="match status" value="1"/>
</dbReference>
<name>A0A286RK27_9BACT</name>
<dbReference type="GO" id="GO:0006779">
    <property type="term" value="P:porphyrin-containing compound biosynthetic process"/>
    <property type="evidence" value="ECO:0007669"/>
    <property type="project" value="InterPro"/>
</dbReference>
<dbReference type="EMBL" id="CP018477">
    <property type="protein sequence ID" value="ASV76306.1"/>
    <property type="molecule type" value="Genomic_DNA"/>
</dbReference>
<proteinExistence type="predicted"/>
<dbReference type="PANTHER" id="PTHR47099">
    <property type="entry name" value="METHYLCOBAMIDE:COM METHYLTRANSFERASE MTBA"/>
    <property type="match status" value="1"/>
</dbReference>
<dbReference type="Pfam" id="PF01208">
    <property type="entry name" value="URO-D"/>
    <property type="match status" value="1"/>
</dbReference>
<feature type="domain" description="Uroporphyrinogen decarboxylase (URO-D)" evidence="1">
    <location>
        <begin position="10"/>
        <end position="336"/>
    </location>
</feature>
<evidence type="ECO:0000259" key="1">
    <source>
        <dbReference type="Pfam" id="PF01208"/>
    </source>
</evidence>
<dbReference type="InterPro" id="IPR000257">
    <property type="entry name" value="Uroporphyrinogen_deCOase"/>
</dbReference>
<dbReference type="SUPFAM" id="SSF51726">
    <property type="entry name" value="UROD/MetE-like"/>
    <property type="match status" value="1"/>
</dbReference>
<dbReference type="AlphaFoldDB" id="A0A286RK27"/>
<keyword evidence="3" id="KW-1185">Reference proteome</keyword>
<accession>A0A286RK27</accession>
<gene>
    <name evidence="2" type="ORF">THTE_3705</name>
</gene>
<dbReference type="GO" id="GO:0004853">
    <property type="term" value="F:uroporphyrinogen decarboxylase activity"/>
    <property type="evidence" value="ECO:0007669"/>
    <property type="project" value="InterPro"/>
</dbReference>
<reference evidence="2 3" key="1">
    <citation type="journal article" name="Front. Microbiol.">
        <title>Sugar Metabolism of the First Thermophilic Planctomycete Thermogutta terrifontis: Comparative Genomic and Transcriptomic Approaches.</title>
        <authorList>
            <person name="Elcheninov A.G."/>
            <person name="Menzel P."/>
            <person name="Gudbergsdottir S.R."/>
            <person name="Slesarev A.I."/>
            <person name="Kadnikov V.V."/>
            <person name="Krogh A."/>
            <person name="Bonch-Osmolovskaya E.A."/>
            <person name="Peng X."/>
            <person name="Kublanov I.V."/>
        </authorList>
    </citation>
    <scope>NUCLEOTIDE SEQUENCE [LARGE SCALE GENOMIC DNA]</scope>
    <source>
        <strain evidence="2 3">R1</strain>
    </source>
</reference>
<organism evidence="2 3">
    <name type="scientific">Thermogutta terrifontis</name>
    <dbReference type="NCBI Taxonomy" id="1331910"/>
    <lineage>
        <taxon>Bacteria</taxon>
        <taxon>Pseudomonadati</taxon>
        <taxon>Planctomycetota</taxon>
        <taxon>Planctomycetia</taxon>
        <taxon>Pirellulales</taxon>
        <taxon>Thermoguttaceae</taxon>
        <taxon>Thermogutta</taxon>
    </lineage>
</organism>
<protein>
    <submittedName>
        <fullName evidence="2">Methylcobalamin:coenzyme M methyltransferase, methylamine-specific</fullName>
    </submittedName>
</protein>
<evidence type="ECO:0000313" key="3">
    <source>
        <dbReference type="Proteomes" id="UP000215086"/>
    </source>
</evidence>